<dbReference type="EMBL" id="GBRH01189184">
    <property type="protein sequence ID" value="JAE08712.1"/>
    <property type="molecule type" value="Transcribed_RNA"/>
</dbReference>
<feature type="compositionally biased region" description="Polar residues" evidence="1">
    <location>
        <begin position="1"/>
        <end position="17"/>
    </location>
</feature>
<proteinExistence type="predicted"/>
<dbReference type="AlphaFoldDB" id="A0A0A9F8P9"/>
<reference evidence="2" key="1">
    <citation type="submission" date="2014-09" db="EMBL/GenBank/DDBJ databases">
        <authorList>
            <person name="Magalhaes I.L.F."/>
            <person name="Oliveira U."/>
            <person name="Santos F.R."/>
            <person name="Vidigal T.H.D.A."/>
            <person name="Brescovit A.D."/>
            <person name="Santos A.J."/>
        </authorList>
    </citation>
    <scope>NUCLEOTIDE SEQUENCE</scope>
    <source>
        <tissue evidence="2">Shoot tissue taken approximately 20 cm above the soil surface</tissue>
    </source>
</reference>
<feature type="region of interest" description="Disordered" evidence="1">
    <location>
        <begin position="1"/>
        <end position="31"/>
    </location>
</feature>
<evidence type="ECO:0000313" key="2">
    <source>
        <dbReference type="EMBL" id="JAE08712.1"/>
    </source>
</evidence>
<accession>A0A0A9F8P9</accession>
<protein>
    <submittedName>
        <fullName evidence="2">Uncharacterized protein</fullName>
    </submittedName>
</protein>
<reference evidence="2" key="2">
    <citation type="journal article" date="2015" name="Data Brief">
        <title>Shoot transcriptome of the giant reed, Arundo donax.</title>
        <authorList>
            <person name="Barrero R.A."/>
            <person name="Guerrero F.D."/>
            <person name="Moolhuijzen P."/>
            <person name="Goolsby J.A."/>
            <person name="Tidwell J."/>
            <person name="Bellgard S.E."/>
            <person name="Bellgard M.I."/>
        </authorList>
    </citation>
    <scope>NUCLEOTIDE SEQUENCE</scope>
    <source>
        <tissue evidence="2">Shoot tissue taken approximately 20 cm above the soil surface</tissue>
    </source>
</reference>
<organism evidence="2">
    <name type="scientific">Arundo donax</name>
    <name type="common">Giant reed</name>
    <name type="synonym">Donax arundinaceus</name>
    <dbReference type="NCBI Taxonomy" id="35708"/>
    <lineage>
        <taxon>Eukaryota</taxon>
        <taxon>Viridiplantae</taxon>
        <taxon>Streptophyta</taxon>
        <taxon>Embryophyta</taxon>
        <taxon>Tracheophyta</taxon>
        <taxon>Spermatophyta</taxon>
        <taxon>Magnoliopsida</taxon>
        <taxon>Liliopsida</taxon>
        <taxon>Poales</taxon>
        <taxon>Poaceae</taxon>
        <taxon>PACMAD clade</taxon>
        <taxon>Arundinoideae</taxon>
        <taxon>Arundineae</taxon>
        <taxon>Arundo</taxon>
    </lineage>
</organism>
<sequence>MTKDTSFVQVSFTGNRSSRTKDQRTIPLRCW</sequence>
<name>A0A0A9F8P9_ARUDO</name>
<evidence type="ECO:0000256" key="1">
    <source>
        <dbReference type="SAM" id="MobiDB-lite"/>
    </source>
</evidence>